<dbReference type="AlphaFoldDB" id="A0A4R0R1U2"/>
<dbReference type="GO" id="GO:0005634">
    <property type="term" value="C:nucleus"/>
    <property type="evidence" value="ECO:0007669"/>
    <property type="project" value="TreeGrafter"/>
</dbReference>
<dbReference type="Proteomes" id="UP000292702">
    <property type="component" value="Unassembled WGS sequence"/>
</dbReference>
<sequence length="318" mass="35238">MMELLEANPKYTATLIEYIAERVIETVRLGLDLDPATSRGRSQSRSSAESIARFIHRVLYMSESPVSVLLVTLVYLDRAKDYLRISQEQWAHERVFLGALICAHKYVNDVTLKNRHWSICSGIFSARDVSRIEREFLQVLDYELGFTESHILLHRTPIMALSAPHHHRSSAVQSPLLDTSSSWDSDSDEEMDSDSGSSCGSSSPPSTPQDVDVDASSSFVNIASHPHSPPPSVCSQTQHKTRHHPLSAALRLLHAFPQINIHHVPSHRAEPVKSVALPPAICLSSSPSSTSPQSPSLSPALKSHHDILVTARYERAFC</sequence>
<dbReference type="InterPro" id="IPR036915">
    <property type="entry name" value="Cyclin-like_sf"/>
</dbReference>
<organism evidence="2 3">
    <name type="scientific">Steccherinum ochraceum</name>
    <dbReference type="NCBI Taxonomy" id="92696"/>
    <lineage>
        <taxon>Eukaryota</taxon>
        <taxon>Fungi</taxon>
        <taxon>Dikarya</taxon>
        <taxon>Basidiomycota</taxon>
        <taxon>Agaricomycotina</taxon>
        <taxon>Agaricomycetes</taxon>
        <taxon>Polyporales</taxon>
        <taxon>Steccherinaceae</taxon>
        <taxon>Steccherinum</taxon>
    </lineage>
</organism>
<dbReference type="Pfam" id="PF08613">
    <property type="entry name" value="Cyclin"/>
    <property type="match status" value="1"/>
</dbReference>
<dbReference type="EMBL" id="RWJN01000524">
    <property type="protein sequence ID" value="TCD60940.1"/>
    <property type="molecule type" value="Genomic_DNA"/>
</dbReference>
<evidence type="ECO:0000313" key="2">
    <source>
        <dbReference type="EMBL" id="TCD60940.1"/>
    </source>
</evidence>
<feature type="compositionally biased region" description="Low complexity" evidence="1">
    <location>
        <begin position="194"/>
        <end position="204"/>
    </location>
</feature>
<dbReference type="GO" id="GO:0000307">
    <property type="term" value="C:cyclin-dependent protein kinase holoenzyme complex"/>
    <property type="evidence" value="ECO:0007669"/>
    <property type="project" value="TreeGrafter"/>
</dbReference>
<evidence type="ECO:0000256" key="1">
    <source>
        <dbReference type="SAM" id="MobiDB-lite"/>
    </source>
</evidence>
<feature type="compositionally biased region" description="Low complexity" evidence="1">
    <location>
        <begin position="174"/>
        <end position="184"/>
    </location>
</feature>
<name>A0A4R0R1U2_9APHY</name>
<proteinExistence type="predicted"/>
<reference evidence="2 3" key="1">
    <citation type="submission" date="2018-11" db="EMBL/GenBank/DDBJ databases">
        <title>Genome assembly of Steccherinum ochraceum LE-BIN_3174, the white-rot fungus of the Steccherinaceae family (The Residual Polyporoid clade, Polyporales, Basidiomycota).</title>
        <authorList>
            <person name="Fedorova T.V."/>
            <person name="Glazunova O.A."/>
            <person name="Landesman E.O."/>
            <person name="Moiseenko K.V."/>
            <person name="Psurtseva N.V."/>
            <person name="Savinova O.S."/>
            <person name="Shakhova N.V."/>
            <person name="Tyazhelova T.V."/>
            <person name="Vasina D.V."/>
        </authorList>
    </citation>
    <scope>NUCLEOTIDE SEQUENCE [LARGE SCALE GENOMIC DNA]</scope>
    <source>
        <strain evidence="2 3">LE-BIN_3174</strain>
    </source>
</reference>
<dbReference type="GO" id="GO:0019901">
    <property type="term" value="F:protein kinase binding"/>
    <property type="evidence" value="ECO:0007669"/>
    <property type="project" value="InterPro"/>
</dbReference>
<dbReference type="CDD" id="cd20557">
    <property type="entry name" value="CYCLIN_ScPCL1-like"/>
    <property type="match status" value="1"/>
</dbReference>
<dbReference type="STRING" id="92696.A0A4R0R1U2"/>
<comment type="caution">
    <text evidence="2">The sequence shown here is derived from an EMBL/GenBank/DDBJ whole genome shotgun (WGS) entry which is preliminary data.</text>
</comment>
<dbReference type="Gene3D" id="1.10.472.10">
    <property type="entry name" value="Cyclin-like"/>
    <property type="match status" value="1"/>
</dbReference>
<protein>
    <recommendedName>
        <fullName evidence="4">Cyclin N-terminal domain-containing protein</fullName>
    </recommendedName>
</protein>
<accession>A0A4R0R1U2</accession>
<evidence type="ECO:0008006" key="4">
    <source>
        <dbReference type="Google" id="ProtNLM"/>
    </source>
</evidence>
<gene>
    <name evidence="2" type="ORF">EIP91_009274</name>
</gene>
<dbReference type="PANTHER" id="PTHR15615">
    <property type="match status" value="1"/>
</dbReference>
<evidence type="ECO:0000313" key="3">
    <source>
        <dbReference type="Proteomes" id="UP000292702"/>
    </source>
</evidence>
<dbReference type="InterPro" id="IPR013922">
    <property type="entry name" value="Cyclin_PHO80-like"/>
</dbReference>
<feature type="region of interest" description="Disordered" evidence="1">
    <location>
        <begin position="170"/>
        <end position="213"/>
    </location>
</feature>
<dbReference type="GO" id="GO:0016538">
    <property type="term" value="F:cyclin-dependent protein serine/threonine kinase regulator activity"/>
    <property type="evidence" value="ECO:0007669"/>
    <property type="project" value="TreeGrafter"/>
</dbReference>
<dbReference type="OrthoDB" id="2789372at2759"/>
<dbReference type="SUPFAM" id="SSF47954">
    <property type="entry name" value="Cyclin-like"/>
    <property type="match status" value="1"/>
</dbReference>
<keyword evidence="3" id="KW-1185">Reference proteome</keyword>
<dbReference type="PANTHER" id="PTHR15615:SF10">
    <property type="entry name" value="PHO85 CYCLIN-2-RELATED"/>
    <property type="match status" value="1"/>
</dbReference>